<name>A0ACB8ZFP2_ARCLA</name>
<keyword evidence="2" id="KW-1185">Reference proteome</keyword>
<evidence type="ECO:0000313" key="2">
    <source>
        <dbReference type="Proteomes" id="UP001055879"/>
    </source>
</evidence>
<reference evidence="1 2" key="2">
    <citation type="journal article" date="2022" name="Mol. Ecol. Resour.">
        <title>The genomes of chicory, endive, great burdock and yacon provide insights into Asteraceae paleo-polyploidization history and plant inulin production.</title>
        <authorList>
            <person name="Fan W."/>
            <person name="Wang S."/>
            <person name="Wang H."/>
            <person name="Wang A."/>
            <person name="Jiang F."/>
            <person name="Liu H."/>
            <person name="Zhao H."/>
            <person name="Xu D."/>
            <person name="Zhang Y."/>
        </authorList>
    </citation>
    <scope>NUCLEOTIDE SEQUENCE [LARGE SCALE GENOMIC DNA]</scope>
    <source>
        <strain evidence="2">cv. Niubang</strain>
    </source>
</reference>
<protein>
    <submittedName>
        <fullName evidence="1">Uncharacterized protein</fullName>
    </submittedName>
</protein>
<comment type="caution">
    <text evidence="1">The sequence shown here is derived from an EMBL/GenBank/DDBJ whole genome shotgun (WGS) entry which is preliminary data.</text>
</comment>
<dbReference type="EMBL" id="CM042056">
    <property type="protein sequence ID" value="KAI3696617.1"/>
    <property type="molecule type" value="Genomic_DNA"/>
</dbReference>
<dbReference type="Proteomes" id="UP001055879">
    <property type="component" value="Linkage Group LG10"/>
</dbReference>
<organism evidence="1 2">
    <name type="scientific">Arctium lappa</name>
    <name type="common">Greater burdock</name>
    <name type="synonym">Lappa major</name>
    <dbReference type="NCBI Taxonomy" id="4217"/>
    <lineage>
        <taxon>Eukaryota</taxon>
        <taxon>Viridiplantae</taxon>
        <taxon>Streptophyta</taxon>
        <taxon>Embryophyta</taxon>
        <taxon>Tracheophyta</taxon>
        <taxon>Spermatophyta</taxon>
        <taxon>Magnoliopsida</taxon>
        <taxon>eudicotyledons</taxon>
        <taxon>Gunneridae</taxon>
        <taxon>Pentapetalae</taxon>
        <taxon>asterids</taxon>
        <taxon>campanulids</taxon>
        <taxon>Asterales</taxon>
        <taxon>Asteraceae</taxon>
        <taxon>Carduoideae</taxon>
        <taxon>Cardueae</taxon>
        <taxon>Arctiinae</taxon>
        <taxon>Arctium</taxon>
    </lineage>
</organism>
<evidence type="ECO:0000313" key="1">
    <source>
        <dbReference type="EMBL" id="KAI3696617.1"/>
    </source>
</evidence>
<reference evidence="2" key="1">
    <citation type="journal article" date="2022" name="Mol. Ecol. Resour.">
        <title>The genomes of chicory, endive, great burdock and yacon provide insights into Asteraceae palaeo-polyploidization history and plant inulin production.</title>
        <authorList>
            <person name="Fan W."/>
            <person name="Wang S."/>
            <person name="Wang H."/>
            <person name="Wang A."/>
            <person name="Jiang F."/>
            <person name="Liu H."/>
            <person name="Zhao H."/>
            <person name="Xu D."/>
            <person name="Zhang Y."/>
        </authorList>
    </citation>
    <scope>NUCLEOTIDE SEQUENCE [LARGE SCALE GENOMIC DNA]</scope>
    <source>
        <strain evidence="2">cv. Niubang</strain>
    </source>
</reference>
<gene>
    <name evidence="1" type="ORF">L6452_29042</name>
</gene>
<proteinExistence type="predicted"/>
<accession>A0ACB8ZFP2</accession>
<sequence>MVSFASLFRKVVARLRLSRRGRKPQIHPDDIKKGQKVMDVIRRDKRIPDPKRNHRTGNINHLVYDKPKVLDMAAEKLAKRSQPRLIGVPCDEPTVINLAEDQMAKRPQQRRIFDNPFDSVTVVDEQQLAKEQQEQVKKRAKEMAERREMVALTGRATFNANEFETVYVAYAQQLHKERQEQLKKRAKGMAERKEMARF</sequence>